<proteinExistence type="predicted"/>
<dbReference type="InterPro" id="IPR000639">
    <property type="entry name" value="Epox_hydrolase-like"/>
</dbReference>
<dbReference type="EMBL" id="RJSE01000007">
    <property type="protein sequence ID" value="RNL62724.1"/>
    <property type="molecule type" value="Genomic_DNA"/>
</dbReference>
<dbReference type="Proteomes" id="UP000267128">
    <property type="component" value="Unassembled WGS sequence"/>
</dbReference>
<keyword evidence="1 3" id="KW-0378">Hydrolase</keyword>
<accession>A0A3N0CGY6</accession>
<organism evidence="3 4">
    <name type="scientific">Nocardioides marmoriginsengisoli</name>
    <dbReference type="NCBI Taxonomy" id="661483"/>
    <lineage>
        <taxon>Bacteria</taxon>
        <taxon>Bacillati</taxon>
        <taxon>Actinomycetota</taxon>
        <taxon>Actinomycetes</taxon>
        <taxon>Propionibacteriales</taxon>
        <taxon>Nocardioidaceae</taxon>
        <taxon>Nocardioides</taxon>
    </lineage>
</organism>
<protein>
    <submittedName>
        <fullName evidence="3">Alpha/beta hydrolase</fullName>
    </submittedName>
</protein>
<dbReference type="PRINTS" id="PR00412">
    <property type="entry name" value="EPOXHYDRLASE"/>
</dbReference>
<keyword evidence="4" id="KW-1185">Reference proteome</keyword>
<dbReference type="InterPro" id="IPR000073">
    <property type="entry name" value="AB_hydrolase_1"/>
</dbReference>
<sequence>MGFTDYPTQTVRANGQRIHLRIAGESGPLVLLCHGFPESSYSWRHQLKALSEAGYRAVAMDMRGFGRSSKPMATEDYSIPTVAQDCIEVVEALGEKSAVIVGHDLGAPVAWTAAWMRPDLFRGVVGLSVPFGARGTAGLPGDPFGARRPSEVHHEIAGPGLTFYQDYFAKPGHVAELEIEEDLRTWALAGLYSLSADSPLPPELDGVNLLDLPYEWVVGFVRASMCVPDGETFAGRLEVPESLPAWLSQEDVEYIVSELEHGGIRAPLAYYGAIDLGWEQLAELDGQPLTVPALFIGGDRDVATVWSQEAAARANEVVKDLRGSIIIPDCGHWIPQEKPEAVNRELLTFLDGL</sequence>
<dbReference type="InterPro" id="IPR029058">
    <property type="entry name" value="AB_hydrolase_fold"/>
</dbReference>
<dbReference type="OrthoDB" id="2987348at2"/>
<dbReference type="AlphaFoldDB" id="A0A3N0CGY6"/>
<dbReference type="PANTHER" id="PTHR43329">
    <property type="entry name" value="EPOXIDE HYDROLASE"/>
    <property type="match status" value="1"/>
</dbReference>
<dbReference type="GO" id="GO:0016787">
    <property type="term" value="F:hydrolase activity"/>
    <property type="evidence" value="ECO:0007669"/>
    <property type="project" value="UniProtKB-KW"/>
</dbReference>
<comment type="caution">
    <text evidence="3">The sequence shown here is derived from an EMBL/GenBank/DDBJ whole genome shotgun (WGS) entry which is preliminary data.</text>
</comment>
<evidence type="ECO:0000313" key="4">
    <source>
        <dbReference type="Proteomes" id="UP000267128"/>
    </source>
</evidence>
<evidence type="ECO:0000256" key="1">
    <source>
        <dbReference type="ARBA" id="ARBA00022801"/>
    </source>
</evidence>
<dbReference type="Pfam" id="PF00561">
    <property type="entry name" value="Abhydrolase_1"/>
    <property type="match status" value="1"/>
</dbReference>
<feature type="domain" description="AB hydrolase-1" evidence="2">
    <location>
        <begin position="28"/>
        <end position="129"/>
    </location>
</feature>
<dbReference type="Gene3D" id="3.40.50.1820">
    <property type="entry name" value="alpha/beta hydrolase"/>
    <property type="match status" value="1"/>
</dbReference>
<dbReference type="SUPFAM" id="SSF53474">
    <property type="entry name" value="alpha/beta-Hydrolases"/>
    <property type="match status" value="1"/>
</dbReference>
<name>A0A3N0CGY6_9ACTN</name>
<evidence type="ECO:0000313" key="3">
    <source>
        <dbReference type="EMBL" id="RNL62724.1"/>
    </source>
</evidence>
<evidence type="ECO:0000259" key="2">
    <source>
        <dbReference type="Pfam" id="PF00561"/>
    </source>
</evidence>
<reference evidence="3 4" key="1">
    <citation type="submission" date="2018-11" db="EMBL/GenBank/DDBJ databases">
        <authorList>
            <person name="Li F."/>
        </authorList>
    </citation>
    <scope>NUCLEOTIDE SEQUENCE [LARGE SCALE GENOMIC DNA]</scope>
    <source>
        <strain evidence="3 4">Gsoil 097</strain>
    </source>
</reference>
<dbReference type="RefSeq" id="WP_123228019.1">
    <property type="nucleotide sequence ID" value="NZ_RJSE01000007.1"/>
</dbReference>
<gene>
    <name evidence="3" type="ORF">EFK50_13315</name>
</gene>